<dbReference type="GO" id="GO:0045165">
    <property type="term" value="P:cell fate commitment"/>
    <property type="evidence" value="ECO:0000318"/>
    <property type="project" value="GO_Central"/>
</dbReference>
<dbReference type="InterPro" id="IPR005817">
    <property type="entry name" value="Wnt"/>
</dbReference>
<evidence type="ECO:0000256" key="5">
    <source>
        <dbReference type="ARBA" id="ARBA00022530"/>
    </source>
</evidence>
<dbReference type="GO" id="GO:0005125">
    <property type="term" value="F:cytokine activity"/>
    <property type="evidence" value="ECO:0000318"/>
    <property type="project" value="GO_Central"/>
</dbReference>
<evidence type="ECO:0000256" key="8">
    <source>
        <dbReference type="ARBA" id="ARBA00023288"/>
    </source>
</evidence>
<organism evidence="11 12">
    <name type="scientific">Helobdella robusta</name>
    <name type="common">Californian leech</name>
    <dbReference type="NCBI Taxonomy" id="6412"/>
    <lineage>
        <taxon>Eukaryota</taxon>
        <taxon>Metazoa</taxon>
        <taxon>Spiralia</taxon>
        <taxon>Lophotrochozoa</taxon>
        <taxon>Annelida</taxon>
        <taxon>Clitellata</taxon>
        <taxon>Hirudinea</taxon>
        <taxon>Rhynchobdellida</taxon>
        <taxon>Glossiphoniidae</taxon>
        <taxon>Helobdella</taxon>
    </lineage>
</organism>
<dbReference type="GO" id="GO:0060070">
    <property type="term" value="P:canonical Wnt signaling pathway"/>
    <property type="evidence" value="ECO:0000318"/>
    <property type="project" value="GO_Central"/>
</dbReference>
<dbReference type="GO" id="GO:0005615">
    <property type="term" value="C:extracellular space"/>
    <property type="evidence" value="ECO:0000318"/>
    <property type="project" value="GO_Central"/>
</dbReference>
<dbReference type="EnsemblMetazoa" id="HelroT85228">
    <property type="protein sequence ID" value="HelroP85228"/>
    <property type="gene ID" value="HelroG85228"/>
</dbReference>
<dbReference type="KEGG" id="hro:HELRODRAFT_85228"/>
<dbReference type="CTD" id="20216442"/>
<reference evidence="11" key="3">
    <citation type="submission" date="2015-06" db="UniProtKB">
        <authorList>
            <consortium name="EnsemblMetazoa"/>
        </authorList>
    </citation>
    <scope>IDENTIFICATION</scope>
</reference>
<keyword evidence="5" id="KW-0272">Extracellular matrix</keyword>
<dbReference type="SMART" id="SM00097">
    <property type="entry name" value="WNT1"/>
    <property type="match status" value="1"/>
</dbReference>
<keyword evidence="6 9" id="KW-0879">Wnt signaling pathway</keyword>
<protein>
    <recommendedName>
        <fullName evidence="9">Protein Wnt</fullName>
    </recommendedName>
</protein>
<dbReference type="PROSITE" id="PS00246">
    <property type="entry name" value="WNT1"/>
    <property type="match status" value="1"/>
</dbReference>
<dbReference type="Gene3D" id="3.30.2460.20">
    <property type="match status" value="1"/>
</dbReference>
<evidence type="ECO:0000313" key="10">
    <source>
        <dbReference type="EMBL" id="ESN97656.1"/>
    </source>
</evidence>
<sequence length="245" mass="27790">MKSTEFLTLDSFLLHFSIFLTQENNRRNEPQQPTPSHGNFQWGGCGDDVTFGVLFSKWFTDVPWVNERASKKFLVNLHNNAVGRKLTSESLAVTCKCHGVSGSCSLKTCWYALPNAKAIGLKLQKKYFSSVEVNMKLDKRMRKRSSLPLVSVLPTRKYVDEDELIFSTISPDYCSPDVSVGSVGTEGRVCDVDSTGTKGCRSMCCGRGYTVEVQEVKYRCECKYHWCCYVKCRTCLKSIQVYRCR</sequence>
<reference evidence="12" key="1">
    <citation type="submission" date="2012-12" db="EMBL/GenBank/DDBJ databases">
        <authorList>
            <person name="Hellsten U."/>
            <person name="Grimwood J."/>
            <person name="Chapman J.A."/>
            <person name="Shapiro H."/>
            <person name="Aerts A."/>
            <person name="Otillar R.P."/>
            <person name="Terry A.Y."/>
            <person name="Boore J.L."/>
            <person name="Simakov O."/>
            <person name="Marletaz F."/>
            <person name="Cho S.-J."/>
            <person name="Edsinger-Gonzales E."/>
            <person name="Havlak P."/>
            <person name="Kuo D.-H."/>
            <person name="Larsson T."/>
            <person name="Lv J."/>
            <person name="Arendt D."/>
            <person name="Savage R."/>
            <person name="Osoegawa K."/>
            <person name="de Jong P."/>
            <person name="Lindberg D.R."/>
            <person name="Seaver E.C."/>
            <person name="Weisblat D.A."/>
            <person name="Putnam N.H."/>
            <person name="Grigoriev I.V."/>
            <person name="Rokhsar D.S."/>
        </authorList>
    </citation>
    <scope>NUCLEOTIDE SEQUENCE</scope>
</reference>
<keyword evidence="4" id="KW-0964">Secreted</keyword>
<dbReference type="STRING" id="6412.T1G5U5"/>
<dbReference type="EMBL" id="AMQM01006148">
    <property type="status" value="NOT_ANNOTATED_CDS"/>
    <property type="molecule type" value="Genomic_DNA"/>
</dbReference>
<comment type="function">
    <text evidence="9">Ligand for members of the frizzled family of seven transmembrane receptors.</text>
</comment>
<keyword evidence="7" id="KW-1015">Disulfide bond</keyword>
<dbReference type="RefSeq" id="XP_009024099.1">
    <property type="nucleotide sequence ID" value="XM_009025851.1"/>
</dbReference>
<dbReference type="FunFam" id="3.30.2460.20:FF:000001">
    <property type="entry name" value="Wnt homolog"/>
    <property type="match status" value="1"/>
</dbReference>
<dbReference type="PRINTS" id="PR01349">
    <property type="entry name" value="WNTPROTEIN"/>
</dbReference>
<reference evidence="10 12" key="2">
    <citation type="journal article" date="2013" name="Nature">
        <title>Insights into bilaterian evolution from three spiralian genomes.</title>
        <authorList>
            <person name="Simakov O."/>
            <person name="Marletaz F."/>
            <person name="Cho S.J."/>
            <person name="Edsinger-Gonzales E."/>
            <person name="Havlak P."/>
            <person name="Hellsten U."/>
            <person name="Kuo D.H."/>
            <person name="Larsson T."/>
            <person name="Lv J."/>
            <person name="Arendt D."/>
            <person name="Savage R."/>
            <person name="Osoegawa K."/>
            <person name="de Jong P."/>
            <person name="Grimwood J."/>
            <person name="Chapman J.A."/>
            <person name="Shapiro H."/>
            <person name="Aerts A."/>
            <person name="Otillar R.P."/>
            <person name="Terry A.Y."/>
            <person name="Boore J.L."/>
            <person name="Grigoriev I.V."/>
            <person name="Lindberg D.R."/>
            <person name="Seaver E.C."/>
            <person name="Weisblat D.A."/>
            <person name="Putnam N.H."/>
            <person name="Rokhsar D.S."/>
        </authorList>
    </citation>
    <scope>NUCLEOTIDE SEQUENCE</scope>
</reference>
<evidence type="ECO:0000256" key="7">
    <source>
        <dbReference type="ARBA" id="ARBA00023157"/>
    </source>
</evidence>
<dbReference type="CDD" id="cd19343">
    <property type="entry name" value="Wnt_Wnt11"/>
    <property type="match status" value="1"/>
</dbReference>
<dbReference type="PANTHER" id="PTHR12027">
    <property type="entry name" value="WNT RELATED"/>
    <property type="match status" value="1"/>
</dbReference>
<keyword evidence="3 9" id="KW-0217">Developmental protein</keyword>
<dbReference type="OMA" id="GYVETTI"/>
<dbReference type="AlphaFoldDB" id="T1G5U5"/>
<dbReference type="GO" id="GO:0005109">
    <property type="term" value="F:frizzled binding"/>
    <property type="evidence" value="ECO:0000318"/>
    <property type="project" value="GO_Central"/>
</dbReference>
<evidence type="ECO:0000256" key="6">
    <source>
        <dbReference type="ARBA" id="ARBA00022687"/>
    </source>
</evidence>
<comment type="similarity">
    <text evidence="2 9">Belongs to the Wnt family.</text>
</comment>
<proteinExistence type="inferred from homology"/>
<dbReference type="InterPro" id="IPR043158">
    <property type="entry name" value="Wnt_C"/>
</dbReference>
<evidence type="ECO:0000256" key="2">
    <source>
        <dbReference type="ARBA" id="ARBA00005683"/>
    </source>
</evidence>
<dbReference type="HOGENOM" id="CLU_033039_3_0_1"/>
<dbReference type="GeneID" id="20216442"/>
<dbReference type="Proteomes" id="UP000015101">
    <property type="component" value="Unassembled WGS sequence"/>
</dbReference>
<evidence type="ECO:0000256" key="1">
    <source>
        <dbReference type="ARBA" id="ARBA00004498"/>
    </source>
</evidence>
<accession>T1G5U5</accession>
<dbReference type="GO" id="GO:0030182">
    <property type="term" value="P:neuron differentiation"/>
    <property type="evidence" value="ECO:0000318"/>
    <property type="project" value="GO_Central"/>
</dbReference>
<comment type="subcellular location">
    <subcellularLocation>
        <location evidence="1 9">Secreted</location>
        <location evidence="1 9">Extracellular space</location>
        <location evidence="1 9">Extracellular matrix</location>
    </subcellularLocation>
</comment>
<dbReference type="InParanoid" id="T1G5U5"/>
<dbReference type="OrthoDB" id="5945655at2759"/>
<evidence type="ECO:0000313" key="12">
    <source>
        <dbReference type="Proteomes" id="UP000015101"/>
    </source>
</evidence>
<name>T1G5U5_HELRO</name>
<evidence type="ECO:0000313" key="11">
    <source>
        <dbReference type="EnsemblMetazoa" id="HelroP85228"/>
    </source>
</evidence>
<evidence type="ECO:0000256" key="3">
    <source>
        <dbReference type="ARBA" id="ARBA00022473"/>
    </source>
</evidence>
<evidence type="ECO:0000256" key="4">
    <source>
        <dbReference type="ARBA" id="ARBA00022525"/>
    </source>
</evidence>
<dbReference type="EMBL" id="KB097304">
    <property type="protein sequence ID" value="ESN97656.1"/>
    <property type="molecule type" value="Genomic_DNA"/>
</dbReference>
<dbReference type="PANTHER" id="PTHR12027:SF102">
    <property type="entry name" value="PROTEIN WNT"/>
    <property type="match status" value="1"/>
</dbReference>
<dbReference type="eggNOG" id="KOG3913">
    <property type="taxonomic scope" value="Eukaryota"/>
</dbReference>
<gene>
    <name evidence="11" type="primary">20216442</name>
    <name evidence="10" type="ORF">HELRODRAFT_85228</name>
</gene>
<dbReference type="Pfam" id="PF00110">
    <property type="entry name" value="wnt"/>
    <property type="match status" value="1"/>
</dbReference>
<keyword evidence="12" id="KW-1185">Reference proteome</keyword>
<evidence type="ECO:0000256" key="9">
    <source>
        <dbReference type="RuleBase" id="RU003500"/>
    </source>
</evidence>
<keyword evidence="8" id="KW-0449">Lipoprotein</keyword>
<dbReference type="InterPro" id="IPR018161">
    <property type="entry name" value="Wnt_CS"/>
</dbReference>